<dbReference type="Gene3D" id="2.60.120.10">
    <property type="entry name" value="Jelly Rolls"/>
    <property type="match status" value="2"/>
</dbReference>
<evidence type="ECO:0000313" key="6">
    <source>
        <dbReference type="EMBL" id="KVM31521.1"/>
    </source>
</evidence>
<dbReference type="InterPro" id="IPR003829">
    <property type="entry name" value="Pirin_N_dom"/>
</dbReference>
<dbReference type="Proteomes" id="UP000061665">
    <property type="component" value="Unassembled WGS sequence"/>
</dbReference>
<comment type="similarity">
    <text evidence="1 2">Belongs to the pirin family.</text>
</comment>
<dbReference type="InterPro" id="IPR041602">
    <property type="entry name" value="Quercetinase_C"/>
</dbReference>
<feature type="domain" description="Quercetin 2,3-dioxygenase C-terminal cupin" evidence="5">
    <location>
        <begin position="146"/>
        <end position="212"/>
    </location>
</feature>
<feature type="region of interest" description="Disordered" evidence="3">
    <location>
        <begin position="199"/>
        <end position="301"/>
    </location>
</feature>
<feature type="domain" description="Pirin N-terminal" evidence="4">
    <location>
        <begin position="11"/>
        <end position="117"/>
    </location>
</feature>
<dbReference type="InterPro" id="IPR014710">
    <property type="entry name" value="RmlC-like_jellyroll"/>
</dbReference>
<dbReference type="InterPro" id="IPR012093">
    <property type="entry name" value="Pirin"/>
</dbReference>
<reference evidence="6 7" key="1">
    <citation type="submission" date="2015-11" db="EMBL/GenBank/DDBJ databases">
        <title>Expanding the genomic diversity of Burkholderia species for the development of highly accurate diagnostics.</title>
        <authorList>
            <person name="Sahl J."/>
            <person name="Keim P."/>
            <person name="Wagner D."/>
        </authorList>
    </citation>
    <scope>NUCLEOTIDE SEQUENCE [LARGE SCALE GENOMIC DNA]</scope>
    <source>
        <strain evidence="6 7">MSMB2058</strain>
    </source>
</reference>
<accession>A0AB73G2P1</accession>
<comment type="caution">
    <text evidence="6">The sequence shown here is derived from an EMBL/GenBank/DDBJ whole genome shotgun (WGS) entry which is preliminary data.</text>
</comment>
<dbReference type="InterPro" id="IPR011051">
    <property type="entry name" value="RmlC_Cupin_sf"/>
</dbReference>
<evidence type="ECO:0000256" key="1">
    <source>
        <dbReference type="ARBA" id="ARBA00008416"/>
    </source>
</evidence>
<protein>
    <recommendedName>
        <fullName evidence="8">Quercetin 2,3-dioxygenase</fullName>
    </recommendedName>
</protein>
<gene>
    <name evidence="6" type="ORF">WJ53_04825</name>
</gene>
<evidence type="ECO:0008006" key="8">
    <source>
        <dbReference type="Google" id="ProtNLM"/>
    </source>
</evidence>
<proteinExistence type="inferred from homology"/>
<dbReference type="CDD" id="cd02910">
    <property type="entry name" value="cupin_Yhhw_N"/>
    <property type="match status" value="1"/>
</dbReference>
<dbReference type="PANTHER" id="PTHR43212:SF3">
    <property type="entry name" value="QUERCETIN 2,3-DIOXYGENASE"/>
    <property type="match status" value="1"/>
</dbReference>
<evidence type="ECO:0000259" key="5">
    <source>
        <dbReference type="Pfam" id="PF17954"/>
    </source>
</evidence>
<sequence length="301" mass="31584">MFQIRRAADRGHADHGWLVSRHSFPIDGACDDAHPPFGALRVLNDDRIAPTRGFGMHPHLDMEIVTCVLEGALAHRDSMGNGSIIRPGDVQRMSAGTGIVHSEYNASRDRPLHLLQIGLLPTERGGRPGYEERRFGEDEKRGRLRLVASPDGRDGSVSLRADARIHAGLFDGGEAAVFDVPAGRRVYVHVARGALEVNGEPLESGDGVRIGGGRRSRRRAAGMPRCCRSISPERAGRGGDGGAGRAPASPSPPRRRAGEGGAAGSGRLTAPAPTRPCPPGGAVPSVPSSSRGAAPSARTAA</sequence>
<dbReference type="SUPFAM" id="SSF51182">
    <property type="entry name" value="RmlC-like cupins"/>
    <property type="match status" value="1"/>
</dbReference>
<feature type="compositionally biased region" description="Low complexity" evidence="3">
    <location>
        <begin position="282"/>
        <end position="301"/>
    </location>
</feature>
<dbReference type="PANTHER" id="PTHR43212">
    <property type="entry name" value="QUERCETIN 2,3-DIOXYGENASE"/>
    <property type="match status" value="1"/>
</dbReference>
<evidence type="ECO:0000259" key="4">
    <source>
        <dbReference type="Pfam" id="PF02678"/>
    </source>
</evidence>
<dbReference type="Pfam" id="PF17954">
    <property type="entry name" value="Pirin_C_2"/>
    <property type="match status" value="1"/>
</dbReference>
<name>A0AB73G2P1_9BURK</name>
<dbReference type="Pfam" id="PF02678">
    <property type="entry name" value="Pirin"/>
    <property type="match status" value="1"/>
</dbReference>
<dbReference type="AlphaFoldDB" id="A0AB73G2P1"/>
<evidence type="ECO:0000256" key="2">
    <source>
        <dbReference type="RuleBase" id="RU003457"/>
    </source>
</evidence>
<evidence type="ECO:0000313" key="7">
    <source>
        <dbReference type="Proteomes" id="UP000061665"/>
    </source>
</evidence>
<organism evidence="6 7">
    <name type="scientific">Burkholderia ubonensis</name>
    <dbReference type="NCBI Taxonomy" id="101571"/>
    <lineage>
        <taxon>Bacteria</taxon>
        <taxon>Pseudomonadati</taxon>
        <taxon>Pseudomonadota</taxon>
        <taxon>Betaproteobacteria</taxon>
        <taxon>Burkholderiales</taxon>
        <taxon>Burkholderiaceae</taxon>
        <taxon>Burkholderia</taxon>
        <taxon>Burkholderia cepacia complex</taxon>
    </lineage>
</organism>
<evidence type="ECO:0000256" key="3">
    <source>
        <dbReference type="SAM" id="MobiDB-lite"/>
    </source>
</evidence>
<dbReference type="EMBL" id="LOZE01000064">
    <property type="protein sequence ID" value="KVM31521.1"/>
    <property type="molecule type" value="Genomic_DNA"/>
</dbReference>